<evidence type="ECO:0000256" key="7">
    <source>
        <dbReference type="ARBA" id="ARBA00023033"/>
    </source>
</evidence>
<evidence type="ECO:0000256" key="5">
    <source>
        <dbReference type="ARBA" id="ARBA00022827"/>
    </source>
</evidence>
<evidence type="ECO:0000256" key="2">
    <source>
        <dbReference type="ARBA" id="ARBA00004749"/>
    </source>
</evidence>
<keyword evidence="5" id="KW-0274">FAD</keyword>
<dbReference type="PROSITE" id="PS01304">
    <property type="entry name" value="UBIH"/>
    <property type="match status" value="1"/>
</dbReference>
<keyword evidence="4" id="KW-0285">Flavoprotein</keyword>
<evidence type="ECO:0000313" key="10">
    <source>
        <dbReference type="Proteomes" id="UP000028680"/>
    </source>
</evidence>
<organism evidence="9 10">
    <name type="scientific">Planktomarina temperata RCA23</name>
    <dbReference type="NCBI Taxonomy" id="666509"/>
    <lineage>
        <taxon>Bacteria</taxon>
        <taxon>Pseudomonadati</taxon>
        <taxon>Pseudomonadota</taxon>
        <taxon>Alphaproteobacteria</taxon>
        <taxon>Rhodobacterales</taxon>
        <taxon>Paracoccaceae</taxon>
        <taxon>Planktomarina</taxon>
    </lineage>
</organism>
<dbReference type="EMBL" id="CP003984">
    <property type="protein sequence ID" value="AII85626.1"/>
    <property type="molecule type" value="Genomic_DNA"/>
</dbReference>
<evidence type="ECO:0000259" key="8">
    <source>
        <dbReference type="Pfam" id="PF01494"/>
    </source>
</evidence>
<dbReference type="InterPro" id="IPR010971">
    <property type="entry name" value="UbiH/COQ6"/>
</dbReference>
<evidence type="ECO:0000313" key="9">
    <source>
        <dbReference type="EMBL" id="AII85626.1"/>
    </source>
</evidence>
<sequence>MDYDVIIAGGGLNGLTLALALDSAGITTVVIDAYAPQESLSPKFDGRSYALSAASQNMLDALGLWEDLADHAEPMLEIKVSDGAAGETPSPFVMQFGDEDFSQGPMGYMVEDRHLRAHLAEAVEASNVVFRAGQTITGQTVHSTHVTVTVEGHPPLTAAVLVGADGRSSRTAKMAGLTRTGWDYNQSSLVCAIAHEKPHHGIAHQYFMPSGPLAILPLTQNRSGIVWTEQRQVAQDIHNLSDEDYLSILRPRFGDFLGEISLAGARYIYPLSLSTTHRMIATRVALIGDAAHAVHPIAGQGLNSGFKDVAALAEVLCDTKRRGQDLGIHTTLAEYQKWRGFDNALLCTATNSFNRLFSNNNPILRGIRDLGMGLINAAPKLRTGFVATAAGAAGDPPRLLRGEPL</sequence>
<evidence type="ECO:0000256" key="6">
    <source>
        <dbReference type="ARBA" id="ARBA00023002"/>
    </source>
</evidence>
<dbReference type="PANTHER" id="PTHR43876">
    <property type="entry name" value="UBIQUINONE BIOSYNTHESIS MONOOXYGENASE COQ6, MITOCHONDRIAL"/>
    <property type="match status" value="1"/>
</dbReference>
<keyword evidence="7" id="KW-0503">Monooxygenase</keyword>
<reference evidence="9 10" key="1">
    <citation type="journal article" date="2014" name="ISME J.">
        <title>Adaptation of an abundant Roseobacter RCA organism to pelagic systems revealed by genomic and transcriptomic analyses.</title>
        <authorList>
            <person name="Voget S."/>
            <person name="Wemheuer B."/>
            <person name="Brinkhoff T."/>
            <person name="Vollmers J."/>
            <person name="Dietrich S."/>
            <person name="Giebel H.A."/>
            <person name="Beardsley C."/>
            <person name="Sardemann C."/>
            <person name="Bakenhus I."/>
            <person name="Billerbeck S."/>
            <person name="Daniel R."/>
            <person name="Simon M."/>
        </authorList>
    </citation>
    <scope>NUCLEOTIDE SEQUENCE [LARGE SCALE GENOMIC DNA]</scope>
    <source>
        <strain evidence="9 10">RCA23</strain>
    </source>
</reference>
<evidence type="ECO:0000256" key="3">
    <source>
        <dbReference type="ARBA" id="ARBA00005349"/>
    </source>
</evidence>
<name>A0AAN0RG82_9RHOB</name>
<comment type="pathway">
    <text evidence="2">Cofactor biosynthesis; ubiquinone biosynthesis.</text>
</comment>
<dbReference type="Gene3D" id="3.50.50.60">
    <property type="entry name" value="FAD/NAD(P)-binding domain"/>
    <property type="match status" value="2"/>
</dbReference>
<dbReference type="InterPro" id="IPR002938">
    <property type="entry name" value="FAD-bd"/>
</dbReference>
<dbReference type="InterPro" id="IPR018168">
    <property type="entry name" value="Ubi_Hdrlase_CS"/>
</dbReference>
<dbReference type="GO" id="GO:0071949">
    <property type="term" value="F:FAD binding"/>
    <property type="evidence" value="ECO:0007669"/>
    <property type="project" value="InterPro"/>
</dbReference>
<dbReference type="InterPro" id="IPR051205">
    <property type="entry name" value="UbiH/COQ6_monooxygenase"/>
</dbReference>
<dbReference type="KEGG" id="ptp:RCA23_c00530"/>
<dbReference type="PANTHER" id="PTHR43876:SF7">
    <property type="entry name" value="UBIQUINONE BIOSYNTHESIS MONOOXYGENASE COQ6, MITOCHONDRIAL"/>
    <property type="match status" value="1"/>
</dbReference>
<proteinExistence type="inferred from homology"/>
<dbReference type="GeneID" id="93366982"/>
<dbReference type="NCBIfam" id="TIGR01988">
    <property type="entry name" value="Ubi-OHases"/>
    <property type="match status" value="1"/>
</dbReference>
<evidence type="ECO:0000256" key="4">
    <source>
        <dbReference type="ARBA" id="ARBA00022630"/>
    </source>
</evidence>
<dbReference type="GO" id="GO:0110142">
    <property type="term" value="C:ubiquinone biosynthesis complex"/>
    <property type="evidence" value="ECO:0007669"/>
    <property type="project" value="UniProtKB-ARBA"/>
</dbReference>
<dbReference type="Proteomes" id="UP000028680">
    <property type="component" value="Chromosome"/>
</dbReference>
<evidence type="ECO:0000256" key="1">
    <source>
        <dbReference type="ARBA" id="ARBA00001974"/>
    </source>
</evidence>
<dbReference type="InterPro" id="IPR036188">
    <property type="entry name" value="FAD/NAD-bd_sf"/>
</dbReference>
<comment type="similarity">
    <text evidence="3">Belongs to the UbiH/COQ6 family.</text>
</comment>
<dbReference type="AlphaFoldDB" id="A0AAN0RG82"/>
<dbReference type="FunFam" id="3.50.50.60:FF:000021">
    <property type="entry name" value="Ubiquinone biosynthesis monooxygenase COQ6"/>
    <property type="match status" value="1"/>
</dbReference>
<comment type="cofactor">
    <cofactor evidence="1">
        <name>FAD</name>
        <dbReference type="ChEBI" id="CHEBI:57692"/>
    </cofactor>
</comment>
<dbReference type="SUPFAM" id="SSF51905">
    <property type="entry name" value="FAD/NAD(P)-binding domain"/>
    <property type="match status" value="1"/>
</dbReference>
<keyword evidence="6" id="KW-0560">Oxidoreductase</keyword>
<dbReference type="PRINTS" id="PR00420">
    <property type="entry name" value="RNGMNOXGNASE"/>
</dbReference>
<dbReference type="GO" id="GO:0004497">
    <property type="term" value="F:monooxygenase activity"/>
    <property type="evidence" value="ECO:0007669"/>
    <property type="project" value="UniProtKB-KW"/>
</dbReference>
<dbReference type="Pfam" id="PF01494">
    <property type="entry name" value="FAD_binding_3"/>
    <property type="match status" value="1"/>
</dbReference>
<keyword evidence="10" id="KW-1185">Reference proteome</keyword>
<dbReference type="RefSeq" id="WP_081870850.1">
    <property type="nucleotide sequence ID" value="NZ_CP003984.1"/>
</dbReference>
<accession>A0AAN0RG82</accession>
<feature type="domain" description="FAD-binding" evidence="8">
    <location>
        <begin position="2"/>
        <end position="319"/>
    </location>
</feature>
<dbReference type="GO" id="GO:0016705">
    <property type="term" value="F:oxidoreductase activity, acting on paired donors, with incorporation or reduction of molecular oxygen"/>
    <property type="evidence" value="ECO:0007669"/>
    <property type="project" value="InterPro"/>
</dbReference>
<protein>
    <submittedName>
        <fullName evidence="9">2-octaprenyl-6-methoxyphenol hydroxylase</fullName>
    </submittedName>
</protein>
<gene>
    <name evidence="9" type="ORF">RCA23_c00530</name>
</gene>
<dbReference type="GO" id="GO:0006744">
    <property type="term" value="P:ubiquinone biosynthetic process"/>
    <property type="evidence" value="ECO:0007669"/>
    <property type="project" value="InterPro"/>
</dbReference>